<gene>
    <name evidence="1" type="ORF">KIL84_005302</name>
</gene>
<accession>A0A9D4B5P9</accession>
<evidence type="ECO:0000313" key="2">
    <source>
        <dbReference type="Proteomes" id="UP000827986"/>
    </source>
</evidence>
<evidence type="ECO:0000313" key="1">
    <source>
        <dbReference type="EMBL" id="KAH1181576.1"/>
    </source>
</evidence>
<comment type="caution">
    <text evidence="1">The sequence shown here is derived from an EMBL/GenBank/DDBJ whole genome shotgun (WGS) entry which is preliminary data.</text>
</comment>
<dbReference type="EMBL" id="JAHDVG010000468">
    <property type="protein sequence ID" value="KAH1181576.1"/>
    <property type="molecule type" value="Genomic_DNA"/>
</dbReference>
<dbReference type="AlphaFoldDB" id="A0A9D4B5P9"/>
<name>A0A9D4B5P9_9SAUR</name>
<dbReference type="Proteomes" id="UP000827986">
    <property type="component" value="Unassembled WGS sequence"/>
</dbReference>
<proteinExistence type="predicted"/>
<organism evidence="1 2">
    <name type="scientific">Mauremys mutica</name>
    <name type="common">yellowpond turtle</name>
    <dbReference type="NCBI Taxonomy" id="74926"/>
    <lineage>
        <taxon>Eukaryota</taxon>
        <taxon>Metazoa</taxon>
        <taxon>Chordata</taxon>
        <taxon>Craniata</taxon>
        <taxon>Vertebrata</taxon>
        <taxon>Euteleostomi</taxon>
        <taxon>Archelosauria</taxon>
        <taxon>Testudinata</taxon>
        <taxon>Testudines</taxon>
        <taxon>Cryptodira</taxon>
        <taxon>Durocryptodira</taxon>
        <taxon>Testudinoidea</taxon>
        <taxon>Geoemydidae</taxon>
        <taxon>Geoemydinae</taxon>
        <taxon>Mauremys</taxon>
    </lineage>
</organism>
<reference evidence="1" key="1">
    <citation type="submission" date="2021-09" db="EMBL/GenBank/DDBJ databases">
        <title>The genome of Mauremys mutica provides insights into the evolution of semi-aquatic lifestyle.</title>
        <authorList>
            <person name="Gong S."/>
            <person name="Gao Y."/>
        </authorList>
    </citation>
    <scope>NUCLEOTIDE SEQUENCE</scope>
    <source>
        <strain evidence="1">MM-2020</strain>
        <tissue evidence="1">Muscle</tissue>
    </source>
</reference>
<sequence>MGVTKASPWIELQHHLSGGGGKSSLSELIQQALVNYKIAACQMSAVPVKLDDISIHLQVPFQGKSSCVVRAFVLNSESDQVSAHSHSSAGNHSCKELLCSVGCSTYSGKQPPPPPLVGYRPLVLFIHLINRKDA</sequence>
<protein>
    <submittedName>
        <fullName evidence="1">Uncharacterized protein</fullName>
    </submittedName>
</protein>
<keyword evidence="2" id="KW-1185">Reference proteome</keyword>